<sequence length="151" mass="17348">MSYSKTYTVRWADMDPNVHMRHSAYTDYAAQVRLEFLADQGFTMRHFAELQIGPILFREDTRFLKEVHMSETIRVSAELGGLSADGSRWRIIHTLYKADGREAATVTVDGAWLDLRLRKLTLPPPELVAAFTGITRHATYADIMREKKTEE</sequence>
<gene>
    <name evidence="1" type="ORF">O3303_03625</name>
</gene>
<keyword evidence="2" id="KW-1185">Reference proteome</keyword>
<dbReference type="SUPFAM" id="SSF54637">
    <property type="entry name" value="Thioesterase/thiol ester dehydrase-isomerase"/>
    <property type="match status" value="1"/>
</dbReference>
<dbReference type="InterPro" id="IPR029069">
    <property type="entry name" value="HotDog_dom_sf"/>
</dbReference>
<evidence type="ECO:0000313" key="1">
    <source>
        <dbReference type="EMBL" id="WBA42654.1"/>
    </source>
</evidence>
<organism evidence="1 2">
    <name type="scientific">Hymenobacter canadensis</name>
    <dbReference type="NCBI Taxonomy" id="2999067"/>
    <lineage>
        <taxon>Bacteria</taxon>
        <taxon>Pseudomonadati</taxon>
        <taxon>Bacteroidota</taxon>
        <taxon>Cytophagia</taxon>
        <taxon>Cytophagales</taxon>
        <taxon>Hymenobacteraceae</taxon>
        <taxon>Hymenobacter</taxon>
    </lineage>
</organism>
<evidence type="ECO:0000313" key="2">
    <source>
        <dbReference type="Proteomes" id="UP001211005"/>
    </source>
</evidence>
<dbReference type="Gene3D" id="3.10.129.10">
    <property type="entry name" value="Hotdog Thioesterase"/>
    <property type="match status" value="1"/>
</dbReference>
<proteinExistence type="predicted"/>
<dbReference type="PANTHER" id="PTHR31793:SF24">
    <property type="entry name" value="LONG-CHAIN ACYL-COA THIOESTERASE FADM"/>
    <property type="match status" value="1"/>
</dbReference>
<dbReference type="Pfam" id="PF13279">
    <property type="entry name" value="4HBT_2"/>
    <property type="match status" value="1"/>
</dbReference>
<dbReference type="PANTHER" id="PTHR31793">
    <property type="entry name" value="4-HYDROXYBENZOYL-COA THIOESTERASE FAMILY MEMBER"/>
    <property type="match status" value="1"/>
</dbReference>
<reference evidence="1 2" key="1">
    <citation type="submission" date="2022-12" db="EMBL/GenBank/DDBJ databases">
        <title>Hymenobacter canadensis sp. nov. isolated from lake water of the Cambridge Bay, Canada.</title>
        <authorList>
            <person name="Kim W.H."/>
            <person name="Lee Y.M."/>
        </authorList>
    </citation>
    <scope>NUCLEOTIDE SEQUENCE [LARGE SCALE GENOMIC DNA]</scope>
    <source>
        <strain evidence="1 2">PAMC 29467</strain>
    </source>
</reference>
<dbReference type="RefSeq" id="WP_269560705.1">
    <property type="nucleotide sequence ID" value="NZ_CP114767.1"/>
</dbReference>
<name>A0ABY7LST0_9BACT</name>
<dbReference type="Proteomes" id="UP001211005">
    <property type="component" value="Chromosome"/>
</dbReference>
<protein>
    <submittedName>
        <fullName evidence="1">Thioesterase family protein</fullName>
    </submittedName>
</protein>
<dbReference type="InterPro" id="IPR050563">
    <property type="entry name" value="4-hydroxybenzoyl-CoA_TE"/>
</dbReference>
<accession>A0ABY7LST0</accession>
<dbReference type="CDD" id="cd00586">
    <property type="entry name" value="4HBT"/>
    <property type="match status" value="1"/>
</dbReference>
<dbReference type="EMBL" id="CP114767">
    <property type="protein sequence ID" value="WBA42654.1"/>
    <property type="molecule type" value="Genomic_DNA"/>
</dbReference>